<dbReference type="Gene3D" id="3.40.50.1820">
    <property type="entry name" value="alpha/beta hydrolase"/>
    <property type="match status" value="1"/>
</dbReference>
<dbReference type="InterPro" id="IPR050583">
    <property type="entry name" value="Mycobacterial_A85_antigen"/>
</dbReference>
<sequence length="459" mass="47703">MLGQRMTRPFLHALSLLTAALTTFAAAACGGDEAGGSGGGTTTTTTSSTGPGPGSGGAGGQGAGGEGQGGSASPDCGPEEEGGGGEPTLTLDDVLASLRTDRDGTLHEISLTRGWPALLPDGYLFVSTSSNLTHVAGDHDGWVGAPLTADQGFSWALVPIASPGGGYKFTDLTAYEADPWARSYTVDSFGELSLIRPSIAHLDRYRDLGDADLKPRDLRVWVPQGSINRVLYAHDGQNLFFDGGPFGSWRLEQSVPPGVLVVGIDNTSDRMDEYTHVTDTIGGNTVGGQGDAYVRFLGRTVRPLIQARYGEPGPLGVMGSSLGGLISLHIADRCPGVYAFAASLSGTVGWGSIGDGNRNETMLERYTAHTRPVASRLYLDVGGGPGSGCVDADGDGIEDDTDSSPDNYCENEQLRRQLAAGGAYTEGANFDFAWHEGAIHNEAAWAARVGNPFSIFAGL</sequence>
<dbReference type="PROSITE" id="PS51257">
    <property type="entry name" value="PROKAR_LIPOPROTEIN"/>
    <property type="match status" value="1"/>
</dbReference>
<name>A0A0K1EIS1_CHOCO</name>
<dbReference type="PANTHER" id="PTHR48098:SF6">
    <property type="entry name" value="FERRI-BACILLIBACTIN ESTERASE BESA"/>
    <property type="match status" value="1"/>
</dbReference>
<evidence type="ECO:0000313" key="4">
    <source>
        <dbReference type="Proteomes" id="UP000067626"/>
    </source>
</evidence>
<reference evidence="3 4" key="1">
    <citation type="submission" date="2015-07" db="EMBL/GenBank/DDBJ databases">
        <title>Genome analysis of myxobacterium Chondromyces crocatus Cm c5 reveals a high potential for natural compound synthesis and the genetic basis for the loss of fruiting body formation.</title>
        <authorList>
            <person name="Zaburannyi N."/>
            <person name="Bunk B."/>
            <person name="Maier J."/>
            <person name="Overmann J."/>
            <person name="Mueller R."/>
        </authorList>
    </citation>
    <scope>NUCLEOTIDE SEQUENCE [LARGE SCALE GENOMIC DNA]</scope>
    <source>
        <strain evidence="3 4">Cm c5</strain>
    </source>
</reference>
<evidence type="ECO:0000313" key="3">
    <source>
        <dbReference type="EMBL" id="AKT40766.1"/>
    </source>
</evidence>
<dbReference type="PANTHER" id="PTHR48098">
    <property type="entry name" value="ENTEROCHELIN ESTERASE-RELATED"/>
    <property type="match status" value="1"/>
</dbReference>
<evidence type="ECO:0000256" key="2">
    <source>
        <dbReference type="SAM" id="SignalP"/>
    </source>
</evidence>
<dbReference type="InterPro" id="IPR000801">
    <property type="entry name" value="Esterase-like"/>
</dbReference>
<feature type="region of interest" description="Disordered" evidence="1">
    <location>
        <begin position="33"/>
        <end position="90"/>
    </location>
</feature>
<evidence type="ECO:0000256" key="1">
    <source>
        <dbReference type="SAM" id="MobiDB-lite"/>
    </source>
</evidence>
<dbReference type="SUPFAM" id="SSF53474">
    <property type="entry name" value="alpha/beta-Hydrolases"/>
    <property type="match status" value="1"/>
</dbReference>
<evidence type="ECO:0008006" key="5">
    <source>
        <dbReference type="Google" id="ProtNLM"/>
    </source>
</evidence>
<feature type="compositionally biased region" description="Gly residues" evidence="1">
    <location>
        <begin position="51"/>
        <end position="70"/>
    </location>
</feature>
<dbReference type="AlphaFoldDB" id="A0A0K1EIS1"/>
<dbReference type="Proteomes" id="UP000067626">
    <property type="component" value="Chromosome"/>
</dbReference>
<feature type="signal peptide" evidence="2">
    <location>
        <begin position="1"/>
        <end position="27"/>
    </location>
</feature>
<dbReference type="Pfam" id="PF00756">
    <property type="entry name" value="Esterase"/>
    <property type="match status" value="1"/>
</dbReference>
<dbReference type="InterPro" id="IPR029058">
    <property type="entry name" value="AB_hydrolase_fold"/>
</dbReference>
<protein>
    <recommendedName>
        <fullName evidence="5">Esterase</fullName>
    </recommendedName>
</protein>
<proteinExistence type="predicted"/>
<feature type="chain" id="PRO_5005459548" description="Esterase" evidence="2">
    <location>
        <begin position="28"/>
        <end position="459"/>
    </location>
</feature>
<dbReference type="KEGG" id="ccro:CMC5_049220"/>
<dbReference type="STRING" id="52.CMC5_049220"/>
<keyword evidence="4" id="KW-1185">Reference proteome</keyword>
<gene>
    <name evidence="3" type="ORF">CMC5_049220</name>
</gene>
<accession>A0A0K1EIS1</accession>
<organism evidence="3 4">
    <name type="scientific">Chondromyces crocatus</name>
    <dbReference type="NCBI Taxonomy" id="52"/>
    <lineage>
        <taxon>Bacteria</taxon>
        <taxon>Pseudomonadati</taxon>
        <taxon>Myxococcota</taxon>
        <taxon>Polyangia</taxon>
        <taxon>Polyangiales</taxon>
        <taxon>Polyangiaceae</taxon>
        <taxon>Chondromyces</taxon>
    </lineage>
</organism>
<dbReference type="EMBL" id="CP012159">
    <property type="protein sequence ID" value="AKT40766.1"/>
    <property type="molecule type" value="Genomic_DNA"/>
</dbReference>
<keyword evidence="2" id="KW-0732">Signal</keyword>